<dbReference type="SUPFAM" id="SSF88723">
    <property type="entry name" value="PIN domain-like"/>
    <property type="match status" value="1"/>
</dbReference>
<dbReference type="GO" id="GO:0016787">
    <property type="term" value="F:hydrolase activity"/>
    <property type="evidence" value="ECO:0007669"/>
    <property type="project" value="UniProtKB-KW"/>
</dbReference>
<reference evidence="7" key="1">
    <citation type="journal article" date="2005" name="Environ. Microbiol.">
        <title>Genetic and functional properties of uncultivated thermophilic crenarchaeotes from a subsurface gold mine as revealed by analysis of genome fragments.</title>
        <authorList>
            <person name="Nunoura T."/>
            <person name="Hirayama H."/>
            <person name="Takami H."/>
            <person name="Oida H."/>
            <person name="Nishi S."/>
            <person name="Shimamura S."/>
            <person name="Suzuki Y."/>
            <person name="Inagaki F."/>
            <person name="Takai K."/>
            <person name="Nealson K.H."/>
            <person name="Horikoshi K."/>
        </authorList>
    </citation>
    <scope>NUCLEOTIDE SEQUENCE</scope>
</reference>
<reference evidence="7" key="2">
    <citation type="journal article" date="2012" name="PLoS ONE">
        <title>A Deeply Branching Thermophilic Bacterium with an Ancient Acetyl-CoA Pathway Dominates a Subsurface Ecosystem.</title>
        <authorList>
            <person name="Takami H."/>
            <person name="Noguchi H."/>
            <person name="Takaki Y."/>
            <person name="Uchiyama I."/>
            <person name="Toyoda A."/>
            <person name="Nishi S."/>
            <person name="Chee G.-J."/>
            <person name="Arai W."/>
            <person name="Nunoura T."/>
            <person name="Itoh T."/>
            <person name="Hattori M."/>
            <person name="Takai K."/>
        </authorList>
    </citation>
    <scope>NUCLEOTIDE SEQUENCE</scope>
</reference>
<protein>
    <recommendedName>
        <fullName evidence="5">Ribonuclease VapC</fullName>
        <shortName evidence="5">RNase VapC</shortName>
        <ecNumber evidence="5">3.1.-.-</ecNumber>
    </recommendedName>
    <alternativeName>
        <fullName evidence="5">Toxin VapC</fullName>
    </alternativeName>
</protein>
<dbReference type="CDD" id="cd09854">
    <property type="entry name" value="PIN_VapC-like"/>
    <property type="match status" value="1"/>
</dbReference>
<keyword evidence="5" id="KW-0800">Toxin</keyword>
<evidence type="ECO:0000256" key="5">
    <source>
        <dbReference type="HAMAP-Rule" id="MF_00265"/>
    </source>
</evidence>
<evidence type="ECO:0000313" key="7">
    <source>
        <dbReference type="EMBL" id="BAL57695.1"/>
    </source>
</evidence>
<evidence type="ECO:0000259" key="6">
    <source>
        <dbReference type="Pfam" id="PF01850"/>
    </source>
</evidence>
<organism evidence="7">
    <name type="scientific">uncultured Acetothermia bacterium</name>
    <dbReference type="NCBI Taxonomy" id="236499"/>
    <lineage>
        <taxon>Bacteria</taxon>
        <taxon>Candidatus Bipolaricaulota</taxon>
        <taxon>environmental samples</taxon>
    </lineage>
</organism>
<keyword evidence="1 5" id="KW-1277">Toxin-antitoxin system</keyword>
<dbReference type="EMBL" id="AP011782">
    <property type="protein sequence ID" value="BAL57695.1"/>
    <property type="molecule type" value="Genomic_DNA"/>
</dbReference>
<feature type="domain" description="PIN" evidence="6">
    <location>
        <begin position="3"/>
        <end position="122"/>
    </location>
</feature>
<dbReference type="GO" id="GO:0090729">
    <property type="term" value="F:toxin activity"/>
    <property type="evidence" value="ECO:0007669"/>
    <property type="project" value="UniProtKB-KW"/>
</dbReference>
<dbReference type="InterPro" id="IPR022907">
    <property type="entry name" value="VapC_family"/>
</dbReference>
<keyword evidence="4 5" id="KW-0378">Hydrolase</keyword>
<gene>
    <name evidence="5" type="primary">vapC</name>
    <name evidence="7" type="ORF">HGMM_F52A12C15</name>
</gene>
<keyword evidence="2 5" id="KW-0540">Nuclease</keyword>
<evidence type="ECO:0000256" key="4">
    <source>
        <dbReference type="ARBA" id="ARBA00022801"/>
    </source>
</evidence>
<feature type="binding site" evidence="5">
    <location>
        <position position="6"/>
    </location>
    <ligand>
        <name>Mg(2+)</name>
        <dbReference type="ChEBI" id="CHEBI:18420"/>
    </ligand>
</feature>
<comment type="cofactor">
    <cofactor evidence="5">
        <name>Mg(2+)</name>
        <dbReference type="ChEBI" id="CHEBI:18420"/>
    </cofactor>
</comment>
<dbReference type="InterPro" id="IPR002716">
    <property type="entry name" value="PIN_dom"/>
</dbReference>
<accession>H5SNF9</accession>
<dbReference type="AlphaFoldDB" id="H5SNF9"/>
<dbReference type="Gene3D" id="3.40.50.1010">
    <property type="entry name" value="5'-nuclease"/>
    <property type="match status" value="1"/>
</dbReference>
<feature type="binding site" evidence="5">
    <location>
        <position position="97"/>
    </location>
    <ligand>
        <name>Mg(2+)</name>
        <dbReference type="ChEBI" id="CHEBI:18420"/>
    </ligand>
</feature>
<dbReference type="HAMAP" id="MF_00265">
    <property type="entry name" value="VapC_Nob1"/>
    <property type="match status" value="1"/>
</dbReference>
<dbReference type="GO" id="GO:0004540">
    <property type="term" value="F:RNA nuclease activity"/>
    <property type="evidence" value="ECO:0007669"/>
    <property type="project" value="InterPro"/>
</dbReference>
<dbReference type="Pfam" id="PF01850">
    <property type="entry name" value="PIN"/>
    <property type="match status" value="1"/>
</dbReference>
<sequence>MSYLVDSSVWLEMLLGQERADSARRFLLRLSTQELAVTEFSLYSIGLALTRLGQGEIFRQFITDILISAQIRRLVLSADELRDIPEVMRHFRLDFDDAYQYVAAQKHDLTIVSFDADFDRTERGRKTPEQILQELAP</sequence>
<dbReference type="GO" id="GO:0000287">
    <property type="term" value="F:magnesium ion binding"/>
    <property type="evidence" value="ECO:0007669"/>
    <property type="project" value="UniProtKB-UniRule"/>
</dbReference>
<dbReference type="EC" id="3.1.-.-" evidence="5"/>
<dbReference type="InterPro" id="IPR029060">
    <property type="entry name" value="PIN-like_dom_sf"/>
</dbReference>
<evidence type="ECO:0000256" key="2">
    <source>
        <dbReference type="ARBA" id="ARBA00022722"/>
    </source>
</evidence>
<evidence type="ECO:0000256" key="1">
    <source>
        <dbReference type="ARBA" id="ARBA00022649"/>
    </source>
</evidence>
<keyword evidence="5" id="KW-0460">Magnesium</keyword>
<comment type="similarity">
    <text evidence="5">Belongs to the PINc/VapC protein family.</text>
</comment>
<proteinExistence type="inferred from homology"/>
<keyword evidence="3 5" id="KW-0479">Metal-binding</keyword>
<evidence type="ECO:0000256" key="3">
    <source>
        <dbReference type="ARBA" id="ARBA00022723"/>
    </source>
</evidence>
<name>H5SNF9_9BACT</name>
<comment type="function">
    <text evidence="5">Toxic component of a toxin-antitoxin (TA) system. An RNase.</text>
</comment>